<comment type="caution">
    <text evidence="2">The sequence shown here is derived from an EMBL/GenBank/DDBJ whole genome shotgun (WGS) entry which is preliminary data.</text>
</comment>
<reference evidence="2" key="1">
    <citation type="journal article" date="2014" name="Int. J. Syst. Evol. Microbiol.">
        <title>Complete genome sequence of Corynebacterium casei LMG S-19264T (=DSM 44701T), isolated from a smear-ripened cheese.</title>
        <authorList>
            <consortium name="US DOE Joint Genome Institute (JGI-PGF)"/>
            <person name="Walter F."/>
            <person name="Albersmeier A."/>
            <person name="Kalinowski J."/>
            <person name="Ruckert C."/>
        </authorList>
    </citation>
    <scope>NUCLEOTIDE SEQUENCE</scope>
    <source>
        <strain evidence="2">CGMCC 1.15760</strain>
    </source>
</reference>
<dbReference type="GO" id="GO:0006310">
    <property type="term" value="P:DNA recombination"/>
    <property type="evidence" value="ECO:0007669"/>
    <property type="project" value="TreeGrafter"/>
</dbReference>
<dbReference type="AlphaFoldDB" id="A0A917D5H7"/>
<dbReference type="EMBL" id="BMJT01000001">
    <property type="protein sequence ID" value="GGG11578.1"/>
    <property type="molecule type" value="Genomic_DNA"/>
</dbReference>
<sequence>MAKIAVIAEKPSVARDIARVLKCNKKGNGYLEGDKYIVTWALGHLVTLADPESYDVKYKTWNLEDLPMLPEKMKLVVMKQTGKQFNAVKHVLERQDVTSCIIGTDVDVSL</sequence>
<dbReference type="GO" id="GO:0043597">
    <property type="term" value="C:cytoplasmic replication fork"/>
    <property type="evidence" value="ECO:0007669"/>
    <property type="project" value="TreeGrafter"/>
</dbReference>
<dbReference type="InterPro" id="IPR006171">
    <property type="entry name" value="TOPRIM_dom"/>
</dbReference>
<name>A0A917D5H7_9BACI</name>
<dbReference type="InterPro" id="IPR023405">
    <property type="entry name" value="Topo_IA_core_domain"/>
</dbReference>
<feature type="domain" description="Toprim" evidence="1">
    <location>
        <begin position="6"/>
        <end position="108"/>
    </location>
</feature>
<dbReference type="PANTHER" id="PTHR11390">
    <property type="entry name" value="PROKARYOTIC DNA TOPOISOMERASE"/>
    <property type="match status" value="1"/>
</dbReference>
<organism evidence="2 3">
    <name type="scientific">Lysinibacillus alkalisoli</name>
    <dbReference type="NCBI Taxonomy" id="1911548"/>
    <lineage>
        <taxon>Bacteria</taxon>
        <taxon>Bacillati</taxon>
        <taxon>Bacillota</taxon>
        <taxon>Bacilli</taxon>
        <taxon>Bacillales</taxon>
        <taxon>Bacillaceae</taxon>
        <taxon>Lysinibacillus</taxon>
    </lineage>
</organism>
<dbReference type="GO" id="GO:0006281">
    <property type="term" value="P:DNA repair"/>
    <property type="evidence" value="ECO:0007669"/>
    <property type="project" value="TreeGrafter"/>
</dbReference>
<keyword evidence="3" id="KW-1185">Reference proteome</keyword>
<dbReference type="PANTHER" id="PTHR11390:SF21">
    <property type="entry name" value="DNA TOPOISOMERASE 3-ALPHA"/>
    <property type="match status" value="1"/>
</dbReference>
<gene>
    <name evidence="2" type="ORF">GCM10007425_02370</name>
</gene>
<evidence type="ECO:0000313" key="2">
    <source>
        <dbReference type="EMBL" id="GGG11578.1"/>
    </source>
</evidence>
<dbReference type="GO" id="GO:0003917">
    <property type="term" value="F:DNA topoisomerase type I (single strand cut, ATP-independent) activity"/>
    <property type="evidence" value="ECO:0007669"/>
    <property type="project" value="InterPro"/>
</dbReference>
<dbReference type="Gene3D" id="3.40.50.140">
    <property type="match status" value="1"/>
</dbReference>
<dbReference type="SUPFAM" id="SSF56712">
    <property type="entry name" value="Prokaryotic type I DNA topoisomerase"/>
    <property type="match status" value="1"/>
</dbReference>
<evidence type="ECO:0000313" key="3">
    <source>
        <dbReference type="Proteomes" id="UP000616608"/>
    </source>
</evidence>
<proteinExistence type="predicted"/>
<dbReference type="GO" id="GO:0006265">
    <property type="term" value="P:DNA topological change"/>
    <property type="evidence" value="ECO:0007669"/>
    <property type="project" value="InterPro"/>
</dbReference>
<dbReference type="Proteomes" id="UP000616608">
    <property type="component" value="Unassembled WGS sequence"/>
</dbReference>
<protein>
    <recommendedName>
        <fullName evidence="1">Toprim domain-containing protein</fullName>
    </recommendedName>
</protein>
<accession>A0A917D5H7</accession>
<dbReference type="Pfam" id="PF01751">
    <property type="entry name" value="Toprim"/>
    <property type="match status" value="1"/>
</dbReference>
<reference evidence="2" key="2">
    <citation type="submission" date="2020-09" db="EMBL/GenBank/DDBJ databases">
        <authorList>
            <person name="Sun Q."/>
            <person name="Zhou Y."/>
        </authorList>
    </citation>
    <scope>NUCLEOTIDE SEQUENCE</scope>
    <source>
        <strain evidence="2">CGMCC 1.15760</strain>
    </source>
</reference>
<evidence type="ECO:0000259" key="1">
    <source>
        <dbReference type="Pfam" id="PF01751"/>
    </source>
</evidence>
<dbReference type="InterPro" id="IPR000380">
    <property type="entry name" value="Topo_IA"/>
</dbReference>
<dbReference type="GO" id="GO:0003677">
    <property type="term" value="F:DNA binding"/>
    <property type="evidence" value="ECO:0007669"/>
    <property type="project" value="InterPro"/>
</dbReference>